<comment type="caution">
    <text evidence="15">The sequence shown here is derived from an EMBL/GenBank/DDBJ whole genome shotgun (WGS) entry which is preliminary data.</text>
</comment>
<keyword evidence="12" id="KW-0472">Membrane</keyword>
<keyword evidence="6" id="KW-0862">Zinc</keyword>
<evidence type="ECO:0000313" key="16">
    <source>
        <dbReference type="Proteomes" id="UP000019149"/>
    </source>
</evidence>
<dbReference type="GO" id="GO:0009982">
    <property type="term" value="F:pseudouridine synthase activity"/>
    <property type="evidence" value="ECO:0007669"/>
    <property type="project" value="InterPro"/>
</dbReference>
<dbReference type="InterPro" id="IPR001404">
    <property type="entry name" value="Hsp90_fam"/>
</dbReference>
<evidence type="ECO:0000256" key="9">
    <source>
        <dbReference type="ARBA" id="ARBA00023235"/>
    </source>
</evidence>
<dbReference type="Pfam" id="PF21237">
    <property type="entry name" value="Pus10_N_euk"/>
    <property type="match status" value="1"/>
</dbReference>
<dbReference type="InterPro" id="IPR013083">
    <property type="entry name" value="Znf_RING/FYVE/PHD"/>
</dbReference>
<dbReference type="InterPro" id="IPR048741">
    <property type="entry name" value="Pus10-like_C"/>
</dbReference>
<dbReference type="Pfam" id="PF21238">
    <property type="entry name" value="Pus10_C"/>
    <property type="match status" value="2"/>
</dbReference>
<evidence type="ECO:0000256" key="3">
    <source>
        <dbReference type="ARBA" id="ARBA00022723"/>
    </source>
</evidence>
<evidence type="ECO:0000256" key="2">
    <source>
        <dbReference type="ARBA" id="ARBA00022694"/>
    </source>
</evidence>
<keyword evidence="2" id="KW-0819">tRNA processing</keyword>
<dbReference type="Gene3D" id="3.40.50.11260">
    <property type="match status" value="1"/>
</dbReference>
<keyword evidence="7" id="KW-0067">ATP-binding</keyword>
<dbReference type="InterPro" id="IPR036890">
    <property type="entry name" value="HATPase_C_sf"/>
</dbReference>
<dbReference type="SMART" id="SM00184">
    <property type="entry name" value="RING"/>
    <property type="match status" value="1"/>
</dbReference>
<dbReference type="HAMAP" id="MF_00505">
    <property type="entry name" value="HSP90"/>
    <property type="match status" value="1"/>
</dbReference>
<feature type="chain" id="PRO_5004882293" evidence="13">
    <location>
        <begin position="24"/>
        <end position="1791"/>
    </location>
</feature>
<feature type="region of interest" description="Disordered" evidence="11">
    <location>
        <begin position="124"/>
        <end position="145"/>
    </location>
</feature>
<feature type="signal peptide" evidence="13">
    <location>
        <begin position="1"/>
        <end position="23"/>
    </location>
</feature>
<evidence type="ECO:0000313" key="15">
    <source>
        <dbReference type="EMBL" id="EUB63595.1"/>
    </source>
</evidence>
<keyword evidence="15" id="KW-0346">Stress response</keyword>
<dbReference type="GO" id="GO:0051082">
    <property type="term" value="F:unfolded protein binding"/>
    <property type="evidence" value="ECO:0007669"/>
    <property type="project" value="InterPro"/>
</dbReference>
<evidence type="ECO:0000256" key="7">
    <source>
        <dbReference type="ARBA" id="ARBA00022840"/>
    </source>
</evidence>
<evidence type="ECO:0000256" key="5">
    <source>
        <dbReference type="ARBA" id="ARBA00022771"/>
    </source>
</evidence>
<evidence type="ECO:0000256" key="4">
    <source>
        <dbReference type="ARBA" id="ARBA00022741"/>
    </source>
</evidence>
<gene>
    <name evidence="15" type="ORF">EGR_01677</name>
</gene>
<dbReference type="InterPro" id="IPR017907">
    <property type="entry name" value="Znf_RING_CS"/>
</dbReference>
<dbReference type="CTD" id="36337392"/>
<dbReference type="FunFam" id="3.30.40.10:FF:000033">
    <property type="entry name" value="Polycomb group RING finger protein 3"/>
    <property type="match status" value="1"/>
</dbReference>
<dbReference type="GO" id="GO:0140662">
    <property type="term" value="F:ATP-dependent protein folding chaperone"/>
    <property type="evidence" value="ECO:0007669"/>
    <property type="project" value="InterPro"/>
</dbReference>
<dbReference type="GO" id="GO:0008033">
    <property type="term" value="P:tRNA processing"/>
    <property type="evidence" value="ECO:0007669"/>
    <property type="project" value="UniProtKB-KW"/>
</dbReference>
<accession>W6UPN9</accession>
<evidence type="ECO:0000259" key="14">
    <source>
        <dbReference type="PROSITE" id="PS50089"/>
    </source>
</evidence>
<dbReference type="SMR" id="W6UPN9"/>
<dbReference type="EMBL" id="APAU02000006">
    <property type="protein sequence ID" value="EUB63595.1"/>
    <property type="molecule type" value="Genomic_DNA"/>
</dbReference>
<dbReference type="PROSITE" id="PS50089">
    <property type="entry name" value="ZF_RING_2"/>
    <property type="match status" value="1"/>
</dbReference>
<dbReference type="Pfam" id="PF00097">
    <property type="entry name" value="zf-C3HC4"/>
    <property type="match status" value="1"/>
</dbReference>
<dbReference type="GO" id="GO:0008270">
    <property type="term" value="F:zinc ion binding"/>
    <property type="evidence" value="ECO:0007669"/>
    <property type="project" value="UniProtKB-KW"/>
</dbReference>
<dbReference type="Pfam" id="PF00183">
    <property type="entry name" value="HSP90"/>
    <property type="match status" value="1"/>
</dbReference>
<dbReference type="InterPro" id="IPR020575">
    <property type="entry name" value="Hsp90_N"/>
</dbReference>
<reference evidence="15 16" key="1">
    <citation type="journal article" date="2013" name="Nat. Genet.">
        <title>The genome of the hydatid tapeworm Echinococcus granulosus.</title>
        <authorList>
            <person name="Zheng H."/>
            <person name="Zhang W."/>
            <person name="Zhang L."/>
            <person name="Zhang Z."/>
            <person name="Li J."/>
            <person name="Lu G."/>
            <person name="Zhu Y."/>
            <person name="Wang Y."/>
            <person name="Huang Y."/>
            <person name="Liu J."/>
            <person name="Kang H."/>
            <person name="Chen J."/>
            <person name="Wang L."/>
            <person name="Chen A."/>
            <person name="Yu S."/>
            <person name="Gao Z."/>
            <person name="Jin L."/>
            <person name="Gu W."/>
            <person name="Wang Z."/>
            <person name="Zhao L."/>
            <person name="Shi B."/>
            <person name="Wen H."/>
            <person name="Lin R."/>
            <person name="Jones M.K."/>
            <person name="Brejova B."/>
            <person name="Vinar T."/>
            <person name="Zhao G."/>
            <person name="McManus D.P."/>
            <person name="Chen Z."/>
            <person name="Zhou Y."/>
            <person name="Wang S."/>
        </authorList>
    </citation>
    <scope>NUCLEOTIDE SEQUENCE [LARGE SCALE GENOMIC DNA]</scope>
</reference>
<dbReference type="GO" id="GO:0005524">
    <property type="term" value="F:ATP binding"/>
    <property type="evidence" value="ECO:0007669"/>
    <property type="project" value="UniProtKB-KW"/>
</dbReference>
<dbReference type="FunFam" id="3.40.50.11260:FF:000004">
    <property type="entry name" value="Heat shock protein 75 mitochondrial"/>
    <property type="match status" value="1"/>
</dbReference>
<dbReference type="OrthoDB" id="28737at2759"/>
<dbReference type="Gene3D" id="3.30.70.2510">
    <property type="match status" value="1"/>
</dbReference>
<dbReference type="KEGG" id="egl:EGR_01677"/>
<dbReference type="InterPro" id="IPR001841">
    <property type="entry name" value="Znf_RING"/>
</dbReference>
<keyword evidence="16" id="KW-1185">Reference proteome</keyword>
<dbReference type="Proteomes" id="UP000019149">
    <property type="component" value="Unassembled WGS sequence"/>
</dbReference>
<dbReference type="Pfam" id="PF13589">
    <property type="entry name" value="HATPase_c_3"/>
    <property type="match status" value="1"/>
</dbReference>
<feature type="compositionally biased region" description="Polar residues" evidence="11">
    <location>
        <begin position="129"/>
        <end position="145"/>
    </location>
</feature>
<dbReference type="GO" id="GO:0003723">
    <property type="term" value="F:RNA binding"/>
    <property type="evidence" value="ECO:0007669"/>
    <property type="project" value="InterPro"/>
</dbReference>
<dbReference type="NCBIfam" id="NF003555">
    <property type="entry name" value="PRK05218.1"/>
    <property type="match status" value="1"/>
</dbReference>
<dbReference type="RefSeq" id="XP_024354791.1">
    <property type="nucleotide sequence ID" value="XM_024490926.1"/>
</dbReference>
<dbReference type="GO" id="GO:0031519">
    <property type="term" value="C:PcG protein complex"/>
    <property type="evidence" value="ECO:0007669"/>
    <property type="project" value="UniProtKB-ARBA"/>
</dbReference>
<dbReference type="GO" id="GO:0001522">
    <property type="term" value="P:pseudouridine synthesis"/>
    <property type="evidence" value="ECO:0007669"/>
    <property type="project" value="InterPro"/>
</dbReference>
<dbReference type="PROSITE" id="PS00518">
    <property type="entry name" value="ZF_RING_1"/>
    <property type="match status" value="1"/>
</dbReference>
<name>W6UPN9_ECHGR</name>
<dbReference type="GO" id="GO:0016887">
    <property type="term" value="F:ATP hydrolysis activity"/>
    <property type="evidence" value="ECO:0007669"/>
    <property type="project" value="InterPro"/>
</dbReference>
<evidence type="ECO:0000256" key="6">
    <source>
        <dbReference type="ARBA" id="ARBA00022833"/>
    </source>
</evidence>
<dbReference type="SUPFAM" id="SSF55874">
    <property type="entry name" value="ATPase domain of HSP90 chaperone/DNA topoisomerase II/histidine kinase"/>
    <property type="match status" value="1"/>
</dbReference>
<proteinExistence type="inferred from homology"/>
<dbReference type="Gene3D" id="1.20.120.790">
    <property type="entry name" value="Heat shock protein 90, C-terminal domain"/>
    <property type="match status" value="1"/>
</dbReference>
<comment type="similarity">
    <text evidence="1">Belongs to the heat shock protein 90 family.</text>
</comment>
<keyword evidence="8" id="KW-0143">Chaperone</keyword>
<dbReference type="GeneID" id="36337392"/>
<dbReference type="SUPFAM" id="SSF54211">
    <property type="entry name" value="Ribosomal protein S5 domain 2-like"/>
    <property type="match status" value="1"/>
</dbReference>
<keyword evidence="4" id="KW-0547">Nucleotide-binding</keyword>
<dbReference type="PRINTS" id="PR00775">
    <property type="entry name" value="HEATSHOCK90"/>
</dbReference>
<dbReference type="FunFam" id="3.30.70.2510:FF:000001">
    <property type="entry name" value="tRNA pseudouridine synthase Pus10"/>
    <property type="match status" value="1"/>
</dbReference>
<protein>
    <submittedName>
        <fullName evidence="15">Heat shock protein</fullName>
    </submittedName>
</protein>
<dbReference type="InterPro" id="IPR037196">
    <property type="entry name" value="HSP90_C"/>
</dbReference>
<evidence type="ECO:0000256" key="10">
    <source>
        <dbReference type="PROSITE-ProRule" id="PRU00175"/>
    </source>
</evidence>
<keyword evidence="9" id="KW-0413">Isomerase</keyword>
<dbReference type="SUPFAM" id="SSF57850">
    <property type="entry name" value="RING/U-box"/>
    <property type="match status" value="1"/>
</dbReference>
<keyword evidence="12" id="KW-1133">Transmembrane helix</keyword>
<dbReference type="FunFam" id="3.30.230.80:FF:000004">
    <property type="entry name" value="Heat shock protein 75 kDa"/>
    <property type="match status" value="1"/>
</dbReference>
<dbReference type="Gene3D" id="3.30.40.10">
    <property type="entry name" value="Zinc/RING finger domain, C3HC4 (zinc finger)"/>
    <property type="match status" value="1"/>
</dbReference>
<dbReference type="SUPFAM" id="SSF110942">
    <property type="entry name" value="HSP90 C-terminal domain"/>
    <property type="match status" value="1"/>
</dbReference>
<dbReference type="Gene3D" id="3.30.70.3190">
    <property type="match status" value="1"/>
</dbReference>
<evidence type="ECO:0000256" key="11">
    <source>
        <dbReference type="SAM" id="MobiDB-lite"/>
    </source>
</evidence>
<evidence type="ECO:0000256" key="12">
    <source>
        <dbReference type="SAM" id="Phobius"/>
    </source>
</evidence>
<dbReference type="Gene3D" id="3.30.230.80">
    <property type="match status" value="1"/>
</dbReference>
<dbReference type="InterPro" id="IPR018957">
    <property type="entry name" value="Znf_C3HC4_RING-type"/>
</dbReference>
<dbReference type="STRING" id="6210.W6UPN9"/>
<sequence>MSRSKKISLSLLNGHLICGLCGGYLIDATVLTNCIHAFCRSCILKYIAELNNVCPLCQTLIQEGRSSPSCDALRPDVTLQRVVYKLVPGLLKVEIDRIAEFRKRYLKNPAKVIREVRHSCRESQMLEDTGSTDSAVSGLSSTPTPLATRSLSRGMNCLNELSKRRTVRSFPPATSISCLIDITESVSLSLDPLYHPPLPDSQSSTGQIFYATMYLLCPASCTVAHLQRFLLAKHYNISALGFWTVDIFLHCEYLEPAHSLRELAFLYAWPTQRRVLPLLYRFSDSRAVCWGSPLPRLDNPSTSASPPSNKKRRRLAAYVVVFPLILLFPEYLRIYILLQVIESTEFPLTLEGALKPLELCLLCRHRLLLGASFYGRDLSENLREGATLTRGELTKCTLCFGLCGLFLSTDAGADVPSQIMSKVRQSGFDFSTFQLNVSEPVNLALRDHAFWVYVREKCKTNESSQPVEVLEEKSVSAKVVFRNLINNRLKKLFCEEQISLPPLFSNLKSPPTWFDAATEQVDLLLTFDLPDDYMMGNSDISHLMTAVKQHCDPHAWSFYSPGSSGTCRRFGKQRRRATDDETTVPTTQVSRTSLKKLLDLLPDKIFLEEVLNLETQKVEGSRFPLVQLSSVTMYRPAPLVIAGRYVKLSRILPQTPWFIDGERKLDSSVEELIAAPVVDAFGPRTTFTFVSSGREDIDVRCLGLGRPFALELNSYNKTLGSMLRAHSSLRGKQENDAKAGYDCANDLSWLASTINNSTGDRVFVRDLQVVSVASVNASLKGGKIEKQKRYRALCWCPQGGLTTTRVRLLDSRLSALSHGTGVAASPSALQWPPTEATYQPDLGCDVAYLSFGRFTINQLTPVRVLHRRSLMSRTRDIIWFRLADFASNVLREKAPFLASGRALSEFAAQADVHPKEELFLLELCCEAGTYVKELVHGDLGRTRPSLSSLLNCPVDLLALDVVAVEHDWPPKMAVKDKGKEDGGYIPLLVNLHTATLARQTVGSRMLADYGTSLCRWAARRPVLDRHQFVLRYVATRRPIHIQSVSLRSRYFSTASAFPGLSQHEGKVKKFQADTSKLLDIVAKSLYSDKEIFVRELISNASDAVERLRFLQTSGSVRGPEGPLEIHITTDENKRTFTIFDNGVGMTADEMEKNLGTIAKSGSREYVAQLKQSNVSGDDWTNIIGQFGVGFYAAFMVADEVEVQSMSQVEENGRKGHRWISNGTGGIYTIYDSEGVTPGTKVILRLKEDSAEFARESTIKFVIQKYSTFIGVPVFLNGKQINVVEPLWAKDPSKVSEEEYTSFYQFITSTSYDSPRYRITFKADSPINLRALLFVPTVKPSIFEAAKEGGSSLSLYSRKILITNKTESLLPRWLRFVRGVVDSEDIPLNLSRELLQDHGLIRKVNRILTSRVLRFLENESKHDAKNFLDFLNDFGLYLKEGIVTEPDQYTREEIAKLLRFESSALPAGQRTSFDEYGSRMRAGERNIYFLSAPNRDLAEASPYFEAIKKKKGEIEVLFLYEPYDELVLVNMGQYDRKNLRSIEKVLAEDASDTEAVEEIEGDCLSQEEVNILSKWAEETLGSKIKKVKVTRRLSQHPCCVQIREAGAMRHLLRTALAGRPASEKFRVMEPVLELNPRHPLVRYLAHLVVSAQEHAEDGILATALVDYLLDAGLAHAGLLEEAREMAARSSQLLTILSERAVKKQKKNHPKSTHFYAELHVISETTSRPGSTADKTLIETPPLTSIVEGAVRIIFETFINSGLPGIKPMLAWYNGVHNVGTTTLDHLTMIIAP</sequence>
<dbReference type="InterPro" id="IPR020103">
    <property type="entry name" value="PsdUridine_synth_cat_dom_sf"/>
</dbReference>
<keyword evidence="3" id="KW-0479">Metal-binding</keyword>
<dbReference type="CDD" id="cd16927">
    <property type="entry name" value="HATPase_Hsp90-like"/>
    <property type="match status" value="1"/>
</dbReference>
<evidence type="ECO:0000256" key="1">
    <source>
        <dbReference type="ARBA" id="ARBA00008239"/>
    </source>
</evidence>
<dbReference type="SUPFAM" id="SSF55120">
    <property type="entry name" value="Pseudouridine synthase"/>
    <property type="match status" value="1"/>
</dbReference>
<dbReference type="Gene3D" id="3.10.20.90">
    <property type="entry name" value="Phosphatidylinositol 3-kinase Catalytic Subunit, Chain A, domain 1"/>
    <property type="match status" value="1"/>
</dbReference>
<keyword evidence="13" id="KW-0732">Signal</keyword>
<keyword evidence="12" id="KW-0812">Transmembrane</keyword>
<dbReference type="InterPro" id="IPR020568">
    <property type="entry name" value="Ribosomal_Su5_D2-typ_SF"/>
</dbReference>
<organism evidence="15 16">
    <name type="scientific">Echinococcus granulosus</name>
    <name type="common">Hydatid tapeworm</name>
    <dbReference type="NCBI Taxonomy" id="6210"/>
    <lineage>
        <taxon>Eukaryota</taxon>
        <taxon>Metazoa</taxon>
        <taxon>Spiralia</taxon>
        <taxon>Lophotrochozoa</taxon>
        <taxon>Platyhelminthes</taxon>
        <taxon>Cestoda</taxon>
        <taxon>Eucestoda</taxon>
        <taxon>Cyclophyllidea</taxon>
        <taxon>Taeniidae</taxon>
        <taxon>Echinococcus</taxon>
        <taxon>Echinococcus granulosus group</taxon>
    </lineage>
</organism>
<feature type="transmembrane region" description="Helical" evidence="12">
    <location>
        <begin position="315"/>
        <end position="338"/>
    </location>
</feature>
<keyword evidence="5 10" id="KW-0863">Zinc-finger</keyword>
<dbReference type="InterPro" id="IPR048742">
    <property type="entry name" value="Pus10_N_euk"/>
</dbReference>
<evidence type="ECO:0000256" key="8">
    <source>
        <dbReference type="ARBA" id="ARBA00023186"/>
    </source>
</evidence>
<feature type="domain" description="RING-type" evidence="14">
    <location>
        <begin position="18"/>
        <end position="58"/>
    </location>
</feature>
<evidence type="ECO:0000256" key="13">
    <source>
        <dbReference type="SAM" id="SignalP"/>
    </source>
</evidence>
<dbReference type="Gene3D" id="3.30.565.10">
    <property type="entry name" value="Histidine kinase-like ATPase, C-terminal domain"/>
    <property type="match status" value="1"/>
</dbReference>
<dbReference type="PANTHER" id="PTHR11528">
    <property type="entry name" value="HEAT SHOCK PROTEIN 90 FAMILY MEMBER"/>
    <property type="match status" value="1"/>
</dbReference>